<keyword evidence="1" id="KW-0812">Transmembrane</keyword>
<keyword evidence="11" id="KW-1185">Reference proteome</keyword>
<dbReference type="EMBL" id="CAJOBP010004462">
    <property type="protein sequence ID" value="CAF4440863.1"/>
    <property type="molecule type" value="Genomic_DNA"/>
</dbReference>
<evidence type="ECO:0000313" key="10">
    <source>
        <dbReference type="Proteomes" id="UP000663862"/>
    </source>
</evidence>
<proteinExistence type="predicted"/>
<dbReference type="AlphaFoldDB" id="A0A820GQR2"/>
<dbReference type="EMBL" id="CAJNXB010004699">
    <property type="protein sequence ID" value="CAF3388628.1"/>
    <property type="molecule type" value="Genomic_DNA"/>
</dbReference>
<gene>
    <name evidence="4" type="ORF">FME351_LOCUS4114</name>
    <name evidence="6" type="ORF">HFQ381_LOCUS4115</name>
    <name evidence="2" type="ORF">KIK155_LOCUS281</name>
    <name evidence="3" type="ORF">LUA448_LOCUS11650</name>
    <name evidence="5" type="ORF">TIS948_LOCUS26625</name>
    <name evidence="9" type="ORF">TOA249_LOCUS1126</name>
    <name evidence="7" type="ORF">TSG867_LOCUS5024</name>
    <name evidence="8" type="ORF">UJA718_LOCUS22080</name>
</gene>
<evidence type="ECO:0000313" key="11">
    <source>
        <dbReference type="Proteomes" id="UP000663873"/>
    </source>
</evidence>
<name>A0A820GQR2_9BILA</name>
<reference evidence="7" key="1">
    <citation type="submission" date="2021-02" db="EMBL/GenBank/DDBJ databases">
        <authorList>
            <person name="Nowell W R."/>
        </authorList>
    </citation>
    <scope>NUCLEOTIDE SEQUENCE</scope>
</reference>
<dbReference type="Proteomes" id="UP000663865">
    <property type="component" value="Unassembled WGS sequence"/>
</dbReference>
<dbReference type="EMBL" id="CAJOBO010000158">
    <property type="protein sequence ID" value="CAF4147074.1"/>
    <property type="molecule type" value="Genomic_DNA"/>
</dbReference>
<dbReference type="Proteomes" id="UP000663851">
    <property type="component" value="Unassembled WGS sequence"/>
</dbReference>
<accession>A0A820GQR2</accession>
<feature type="transmembrane region" description="Helical" evidence="1">
    <location>
        <begin position="153"/>
        <end position="173"/>
    </location>
</feature>
<protein>
    <submittedName>
        <fullName evidence="7">Uncharacterized protein</fullName>
    </submittedName>
</protein>
<dbReference type="Proteomes" id="UP000663869">
    <property type="component" value="Unassembled WGS sequence"/>
</dbReference>
<dbReference type="EMBL" id="CAJNYU010000281">
    <property type="protein sequence ID" value="CAF3346874.1"/>
    <property type="molecule type" value="Genomic_DNA"/>
</dbReference>
<evidence type="ECO:0000313" key="9">
    <source>
        <dbReference type="EMBL" id="CAF4473392.1"/>
    </source>
</evidence>
<evidence type="ECO:0000256" key="1">
    <source>
        <dbReference type="SAM" id="Phobius"/>
    </source>
</evidence>
<evidence type="ECO:0000313" key="6">
    <source>
        <dbReference type="EMBL" id="CAF4147074.1"/>
    </source>
</evidence>
<organism evidence="7 10">
    <name type="scientific">Rotaria socialis</name>
    <dbReference type="NCBI Taxonomy" id="392032"/>
    <lineage>
        <taxon>Eukaryota</taxon>
        <taxon>Metazoa</taxon>
        <taxon>Spiralia</taxon>
        <taxon>Gnathifera</taxon>
        <taxon>Rotifera</taxon>
        <taxon>Eurotatoria</taxon>
        <taxon>Bdelloidea</taxon>
        <taxon>Philodinida</taxon>
        <taxon>Philodinidae</taxon>
        <taxon>Rotaria</taxon>
    </lineage>
</organism>
<evidence type="ECO:0000313" key="5">
    <source>
        <dbReference type="EMBL" id="CAF3388628.1"/>
    </source>
</evidence>
<evidence type="ECO:0000313" key="7">
    <source>
        <dbReference type="EMBL" id="CAF4281714.1"/>
    </source>
</evidence>
<dbReference type="Proteomes" id="UP000663873">
    <property type="component" value="Unassembled WGS sequence"/>
</dbReference>
<evidence type="ECO:0000313" key="8">
    <source>
        <dbReference type="EMBL" id="CAF4440863.1"/>
    </source>
</evidence>
<dbReference type="Proteomes" id="UP000663862">
    <property type="component" value="Unassembled WGS sequence"/>
</dbReference>
<dbReference type="Proteomes" id="UP000663825">
    <property type="component" value="Unassembled WGS sequence"/>
</dbReference>
<dbReference type="Proteomes" id="UP000663833">
    <property type="component" value="Unassembled WGS sequence"/>
</dbReference>
<dbReference type="Proteomes" id="UP000663838">
    <property type="component" value="Unassembled WGS sequence"/>
</dbReference>
<keyword evidence="1" id="KW-1133">Transmembrane helix</keyword>
<dbReference type="EMBL" id="CAJNYD010001405">
    <property type="protein sequence ID" value="CAF3335754.1"/>
    <property type="molecule type" value="Genomic_DNA"/>
</dbReference>
<dbReference type="EMBL" id="CAJOBQ010000170">
    <property type="protein sequence ID" value="CAF4281714.1"/>
    <property type="molecule type" value="Genomic_DNA"/>
</dbReference>
<dbReference type="EMBL" id="CAJNYV010000008">
    <property type="protein sequence ID" value="CAF3318864.1"/>
    <property type="molecule type" value="Genomic_DNA"/>
</dbReference>
<comment type="caution">
    <text evidence="7">The sequence shown here is derived from an EMBL/GenBank/DDBJ whole genome shotgun (WGS) entry which is preliminary data.</text>
</comment>
<evidence type="ECO:0000313" key="3">
    <source>
        <dbReference type="EMBL" id="CAF3335754.1"/>
    </source>
</evidence>
<evidence type="ECO:0000313" key="2">
    <source>
        <dbReference type="EMBL" id="CAF3318864.1"/>
    </source>
</evidence>
<keyword evidence="1" id="KW-0472">Membrane</keyword>
<evidence type="ECO:0000313" key="4">
    <source>
        <dbReference type="EMBL" id="CAF3346874.1"/>
    </source>
</evidence>
<dbReference type="OrthoDB" id="10015359at2759"/>
<sequence length="185" mass="20879">MHWNIGVISIFLCTIIAVCGRRDAFETKCKRTCNTLYGSLGCWSETADGFAYGLSTAMIDYCQVILNIRLLTSETGSWYNASHAILAEQIKQYSLEDKDDAKQLTKENIEQIATSLLESCFDSSSPITLTEPSCPSCSEEQLKIIKQWRLSSIIIISIGALFFFITVFLYAFYNHYTNRSYTPLA</sequence>
<dbReference type="EMBL" id="CAJOBS010000029">
    <property type="protein sequence ID" value="CAF4473392.1"/>
    <property type="molecule type" value="Genomic_DNA"/>
</dbReference>